<comment type="caution">
    <text evidence="4">The sequence shown here is derived from an EMBL/GenBank/DDBJ whole genome shotgun (WGS) entry which is preliminary data.</text>
</comment>
<gene>
    <name evidence="4" type="ORF">E4U43_003524</name>
</gene>
<feature type="compositionally biased region" description="Basic and acidic residues" evidence="1">
    <location>
        <begin position="2638"/>
        <end position="2650"/>
    </location>
</feature>
<feature type="compositionally biased region" description="Basic residues" evidence="1">
    <location>
        <begin position="2651"/>
        <end position="2667"/>
    </location>
</feature>
<feature type="domain" description="U3 small nucleolar RNA-associated protein 20" evidence="3">
    <location>
        <begin position="1750"/>
        <end position="1968"/>
    </location>
</feature>
<dbReference type="Gene3D" id="1.25.10.10">
    <property type="entry name" value="Leucine-rich Repeat Variant"/>
    <property type="match status" value="2"/>
</dbReference>
<dbReference type="InterPro" id="IPR011989">
    <property type="entry name" value="ARM-like"/>
</dbReference>
<evidence type="ECO:0000313" key="5">
    <source>
        <dbReference type="Proteomes" id="UP000748025"/>
    </source>
</evidence>
<accession>A0A9P7T0I5</accession>
<feature type="region of interest" description="Disordered" evidence="1">
    <location>
        <begin position="1"/>
        <end position="23"/>
    </location>
</feature>
<proteinExistence type="predicted"/>
<feature type="region of interest" description="Disordered" evidence="1">
    <location>
        <begin position="2634"/>
        <end position="2681"/>
    </location>
</feature>
<evidence type="ECO:0000313" key="4">
    <source>
        <dbReference type="EMBL" id="KAG6016561.1"/>
    </source>
</evidence>
<dbReference type="Proteomes" id="UP000748025">
    <property type="component" value="Unassembled WGS sequence"/>
</dbReference>
<keyword evidence="5" id="KW-1185">Reference proteome</keyword>
<dbReference type="PANTHER" id="PTHR17695">
    <property type="entry name" value="SMALL SUBUNIT PROCESSOME COMPONENT 20 HOMOLOG"/>
    <property type="match status" value="1"/>
</dbReference>
<dbReference type="InterPro" id="IPR046523">
    <property type="entry name" value="UTP20_dom"/>
</dbReference>
<evidence type="ECO:0000259" key="3">
    <source>
        <dbReference type="Pfam" id="PF20416"/>
    </source>
</evidence>
<organism evidence="4 5">
    <name type="scientific">Claviceps pusilla</name>
    <dbReference type="NCBI Taxonomy" id="123648"/>
    <lineage>
        <taxon>Eukaryota</taxon>
        <taxon>Fungi</taxon>
        <taxon>Dikarya</taxon>
        <taxon>Ascomycota</taxon>
        <taxon>Pezizomycotina</taxon>
        <taxon>Sordariomycetes</taxon>
        <taxon>Hypocreomycetidae</taxon>
        <taxon>Hypocreales</taxon>
        <taxon>Clavicipitaceae</taxon>
        <taxon>Claviceps</taxon>
    </lineage>
</organism>
<dbReference type="OrthoDB" id="360653at2759"/>
<dbReference type="GO" id="GO:0032040">
    <property type="term" value="C:small-subunit processome"/>
    <property type="evidence" value="ECO:0007669"/>
    <property type="project" value="TreeGrafter"/>
</dbReference>
<evidence type="ECO:0000259" key="2">
    <source>
        <dbReference type="Pfam" id="PF07539"/>
    </source>
</evidence>
<feature type="region of interest" description="Disordered" evidence="1">
    <location>
        <begin position="891"/>
        <end position="915"/>
    </location>
</feature>
<name>A0A9P7T0I5_9HYPO</name>
<protein>
    <recommendedName>
        <fullName evidence="6">Papaya ringspot virus polyprotein</fullName>
    </recommendedName>
</protein>
<dbReference type="Pfam" id="PF20416">
    <property type="entry name" value="UTP20"/>
    <property type="match status" value="1"/>
</dbReference>
<sequence length="2681" mass="301637">MPSRSSGRIEKVRKNKFSTPHQKNHRWESFSTKISKFNSLQPLRKVRRHDLDNEDLSTATSYFQTGLQKWGELNISKPFTSFKRDVYAVCESLPQILHFQDKIMGSLAEYISLQDKDALEPLLDLLTAFAHDLGPRFEKHYLQSINLLLAIAGKPQDVDVIEWTFGALAFLFKYLSKLLVPDLRPTYDIMAPLLGRTKHPQHIARFAAEAMSFLVKKAAAPSHRETALKNLVEHVRDDLISVSGDRQFTLYNDGLMTMFAEAIKGTDMTIHSTGDAIVCALIDAIPESERDLSRETIWTNVICGVLTSVIHHGKAETMGDFLDEVLAKIASDRGALTDDKRTVWYTVPYIRIIGVLAGVRRGSRIRNWDGLVREFVEVLRKTGQGVEEVPHGQADILWNSVMVQVAIVWHHAPMDTLIPHISTLTKILTKEPFMRWFIPFCAYFCDLDTSRFGSLFRFDFQRFVAAHWSQGENEGVLCLLLPRMIENKAFPALGEKDCCRLPQAWQDQIVSKFERLEISPFPERGPYNNNKDPQEWRDRCLPKYSGLLQLLELTSIHPSTNARIAELLSRKLKLALRPSSSLATDEVNFIVSQGFHAYLRMSKATGSVDTALSPLLRAAVPRFARSVGFLDAYLAFERVQAETQKTAEIPSTLDGDSPTTEEDPVIASLVENLSSPSHDLRLVSLHLLKQMNASESVTECLDVMLQIEQSPLTHEHTRTIAMHLRKIGQHYNTIDSSNWLKNGIPRFMFGMLTVKLSPVWDETAESLKYIAQSKMGEEAVAAMAFQWVQNPSMRWTPSSASDSTGGDRRIYTDFECTAVRRLQDLAKTVLELTDKTYEALLNNFDAKQQLAESTPAIARSRALKVLNAIPAVAEKRSRQLVPHFLCWATEEGEDEDDDDGGGDNNNNNNNNNNIADRAFYDQGSTWSQADRKAMLGILAQFVNPKVLYKHAQVYEALLTLMENGDGELQKLVLKAILAWKQEGVITYKENLEYLLDEARFKNELAVFLQGDNMIKPEHRSDLMPVLLRLLYGRTIAKKGVASGKNGLQATRLAVLRNLSVQDMGSFLDIAAKKLKDVRVLASKAQQKKLFSEPIVPSRKQMGFLNMISSLISELGTNVEPYMDVLVNSVLYCLVYASKRLNGSASTHEHEKEKEEEDVEKISDLSLLKTIRTVGIKCLTALFQNAQGFQWGPYQELIIADVVAPRLANLSAETTQGISAMLHLFATWSVLPRAALFLGPLDNVLAEGVLPAIVNCISKEKTKDEVKIFVLNILQNLVKLALASAGECEFNEIIKSELLEANATAILAKITTVLHTSNLSNELLESCVETVLSLAPVLQDLDSSQTVIRMSSFLLQQPPRRVNPKTKGRILLIVERFVGLPDAAKDQGLLDEVYGTLSSLFSYFKDRENRHSLSRAMLAISKQDADLAEVASLCNELNSFKEGRIDEPDFDRRLVAFNAVSRSREVSFTPKQWLPIVHNLIFSIRLDEEFGVLSSNSADGMRRLIQNVADCTSDATRTTFDSLMRTVLLPSIYAGAKEESETVRREYLRVMGFLITAMPDWEPVADLNGLLTERNEDTSEPSFFFNILSPATSRQLEAMRTLETANTVTQMSSQNLGQFFIPLLEHFIYGRVDGGDDQGLGAHATSTIGTLALSLNWNHYRTTLYRYISYIGSRSEMQKHTVRLLGKFVDALMLSSSGSQSDEDINMDADADVASSPRVHRLRQTVPKMAKLSVDILDYILPPLVKHLHEKDESEVSYRVPVGVVVVKLLKLLPPEQIDQKLAGVLTDICHILRSKAWEAREMARDTLVKIAVVLGSSYFGFLLKELRGALTRGYQLHVLSYTMHSILVATVPTFAPGDLDHCLPAIVTVIMDDIFGTIGQEKDAEGYTTQMKEIKSSKSQDSMELVAKNASVSHLIHLVRPLQALLQQKVDLKMVRKIDALMTRISAGLMQNSAAASRDTLVFCYEVIQETYRRQKPDEVQKMDPRVRKYLVQRGAKKSGERGRTAKYTHKMVRFAFDTLRSMFKKHDDLRTPANAAGFLPLIGDAIVDGEDEVKISAFRLLAALIKVPFDSEDGNNLYKVAVREATKSVSQATSTTTELSQAAIKLLAVVLRERKDVVVKDAAIDMLLGSLKEDFTEPLYRHVTFNFLRSVMDRRVETAVVYDTLDHVGTVMITNDDKDTRDLARGAFFQFIREYPQKKARWSKQLNFVVANLKYEREGGRLSVMEVIHLLLMKSSPEFVQEIIGTCFLPLFFVLANDDSEKCRLLAAGLLREVLQKADKERTQQFLGLLRSWLNKDDNPAVQRLGLETFGYYFESNEEASSNKKDGRLVLKKTADILKTDSITDTDSQLIETTLRVLGLFTVNLQDEALSENKKDLWADAARYLRHPQPTVKLAAVRLINSYLADFAKKRTKAFAGEAIEGSYGLRLDLEAMYNFTRLALGSLNSNEIDETLAAELVQVIVFLGTCLPVSTVAEDGDDEAEGEEGDGDEEDGEEEVEEQDEDVAAAAKGSRQGLDYLFWRLSHILRREIPPRSLAINSKVAAMEILETVCRRALNTPSRPSLKTILVPLQQLTDRSIPAPFSNDEVFKTKLDGVKTRAQIMMDSLQKKFGTAEYSRVLVEIRDEVKARRLQRNSKRKIEAITQPEKHGRDKRKKFEKNKERRKIRSKEQQVARQSYKGW</sequence>
<dbReference type="InterPro" id="IPR016024">
    <property type="entry name" value="ARM-type_fold"/>
</dbReference>
<feature type="compositionally biased region" description="Acidic residues" evidence="1">
    <location>
        <begin position="2476"/>
        <end position="2500"/>
    </location>
</feature>
<evidence type="ECO:0000256" key="1">
    <source>
        <dbReference type="SAM" id="MobiDB-lite"/>
    </source>
</evidence>
<feature type="region of interest" description="Disordered" evidence="1">
    <location>
        <begin position="2475"/>
        <end position="2500"/>
    </location>
</feature>
<dbReference type="EMBL" id="SRPW01000238">
    <property type="protein sequence ID" value="KAG6016561.1"/>
    <property type="molecule type" value="Genomic_DNA"/>
</dbReference>
<feature type="compositionally biased region" description="Low complexity" evidence="1">
    <location>
        <begin position="904"/>
        <end position="913"/>
    </location>
</feature>
<reference evidence="4" key="1">
    <citation type="journal article" date="2020" name="bioRxiv">
        <title>Whole genome comparisons of ergot fungi reveals the divergence and evolution of species within the genus Claviceps are the result of varying mechanisms driving genome evolution and host range expansion.</title>
        <authorList>
            <person name="Wyka S.A."/>
            <person name="Mondo S.J."/>
            <person name="Liu M."/>
            <person name="Dettman J."/>
            <person name="Nalam V."/>
            <person name="Broders K.D."/>
        </authorList>
    </citation>
    <scope>NUCLEOTIDE SEQUENCE</scope>
    <source>
        <strain evidence="4">CCC 602</strain>
    </source>
</reference>
<dbReference type="Pfam" id="PF07539">
    <property type="entry name" value="UTP20_N"/>
    <property type="match status" value="1"/>
</dbReference>
<feature type="compositionally biased region" description="Acidic residues" evidence="1">
    <location>
        <begin position="891"/>
        <end position="901"/>
    </location>
</feature>
<dbReference type="SUPFAM" id="SSF48371">
    <property type="entry name" value="ARM repeat"/>
    <property type="match status" value="3"/>
</dbReference>
<dbReference type="PANTHER" id="PTHR17695:SF11">
    <property type="entry name" value="SMALL SUBUNIT PROCESSOME COMPONENT 20 HOMOLOG"/>
    <property type="match status" value="1"/>
</dbReference>
<dbReference type="InterPro" id="IPR052575">
    <property type="entry name" value="SSU_processome_comp_20"/>
</dbReference>
<feature type="domain" description="U3 small nucleolar RNA-associated protein 20 N-terminal" evidence="2">
    <location>
        <begin position="926"/>
        <end position="1539"/>
    </location>
</feature>
<dbReference type="InterPro" id="IPR011430">
    <property type="entry name" value="UTP20_N"/>
</dbReference>
<dbReference type="GO" id="GO:0030686">
    <property type="term" value="C:90S preribosome"/>
    <property type="evidence" value="ECO:0007669"/>
    <property type="project" value="TreeGrafter"/>
</dbReference>
<evidence type="ECO:0008006" key="6">
    <source>
        <dbReference type="Google" id="ProtNLM"/>
    </source>
</evidence>